<dbReference type="Gramene" id="CDF40578">
    <property type="protein sequence ID" value="CDF40578"/>
    <property type="gene ID" value="CHC_T00008832001"/>
</dbReference>
<protein>
    <submittedName>
        <fullName evidence="1">Uncharacterized protein</fullName>
    </submittedName>
</protein>
<proteinExistence type="predicted"/>
<dbReference type="RefSeq" id="XP_005710872.1">
    <property type="nucleotide sequence ID" value="XM_005710815.1"/>
</dbReference>
<evidence type="ECO:0000313" key="2">
    <source>
        <dbReference type="Proteomes" id="UP000012073"/>
    </source>
</evidence>
<organism evidence="1 2">
    <name type="scientific">Chondrus crispus</name>
    <name type="common">Carrageen Irish moss</name>
    <name type="synonym">Polymorpha crispa</name>
    <dbReference type="NCBI Taxonomy" id="2769"/>
    <lineage>
        <taxon>Eukaryota</taxon>
        <taxon>Rhodophyta</taxon>
        <taxon>Florideophyceae</taxon>
        <taxon>Rhodymeniophycidae</taxon>
        <taxon>Gigartinales</taxon>
        <taxon>Gigartinaceae</taxon>
        <taxon>Chondrus</taxon>
    </lineage>
</organism>
<dbReference type="AlphaFoldDB" id="R7QS76"/>
<accession>R7QS76</accession>
<gene>
    <name evidence="1" type="ORF">CHC_T00008832001</name>
</gene>
<evidence type="ECO:0000313" key="1">
    <source>
        <dbReference type="EMBL" id="CDF40578.1"/>
    </source>
</evidence>
<sequence length="91" mass="10120">MRTTVLARVWGCGRWFTFWLLPPFPHSLSFRRPPAAPVIWLPPMTDLAMRLVLLTPFCFDLAESSHCALITCLGTSGLLPGMTSADRHAGH</sequence>
<reference evidence="2" key="1">
    <citation type="journal article" date="2013" name="Proc. Natl. Acad. Sci. U.S.A.">
        <title>Genome structure and metabolic features in the red seaweed Chondrus crispus shed light on evolution of the Archaeplastida.</title>
        <authorList>
            <person name="Collen J."/>
            <person name="Porcel B."/>
            <person name="Carre W."/>
            <person name="Ball S.G."/>
            <person name="Chaparro C."/>
            <person name="Tonon T."/>
            <person name="Barbeyron T."/>
            <person name="Michel G."/>
            <person name="Noel B."/>
            <person name="Valentin K."/>
            <person name="Elias M."/>
            <person name="Artiguenave F."/>
            <person name="Arun A."/>
            <person name="Aury J.M."/>
            <person name="Barbosa-Neto J.F."/>
            <person name="Bothwell J.H."/>
            <person name="Bouget F.Y."/>
            <person name="Brillet L."/>
            <person name="Cabello-Hurtado F."/>
            <person name="Capella-Gutierrez S."/>
            <person name="Charrier B."/>
            <person name="Cladiere L."/>
            <person name="Cock J.M."/>
            <person name="Coelho S.M."/>
            <person name="Colleoni C."/>
            <person name="Czjzek M."/>
            <person name="Da Silva C."/>
            <person name="Delage L."/>
            <person name="Denoeud F."/>
            <person name="Deschamps P."/>
            <person name="Dittami S.M."/>
            <person name="Gabaldon T."/>
            <person name="Gachon C.M."/>
            <person name="Groisillier A."/>
            <person name="Herve C."/>
            <person name="Jabbari K."/>
            <person name="Katinka M."/>
            <person name="Kloareg B."/>
            <person name="Kowalczyk N."/>
            <person name="Labadie K."/>
            <person name="Leblanc C."/>
            <person name="Lopez P.J."/>
            <person name="McLachlan D.H."/>
            <person name="Meslet-Cladiere L."/>
            <person name="Moustafa A."/>
            <person name="Nehr Z."/>
            <person name="Nyvall Collen P."/>
            <person name="Panaud O."/>
            <person name="Partensky F."/>
            <person name="Poulain J."/>
            <person name="Rensing S.A."/>
            <person name="Rousvoal S."/>
            <person name="Samson G."/>
            <person name="Symeonidi A."/>
            <person name="Weissenbach J."/>
            <person name="Zambounis A."/>
            <person name="Wincker P."/>
            <person name="Boyen C."/>
        </authorList>
    </citation>
    <scope>NUCLEOTIDE SEQUENCE [LARGE SCALE GENOMIC DNA]</scope>
    <source>
        <strain evidence="2">cv. Stackhouse</strain>
    </source>
</reference>
<keyword evidence="2" id="KW-1185">Reference proteome</keyword>
<dbReference type="EMBL" id="HG002201">
    <property type="protein sequence ID" value="CDF40578.1"/>
    <property type="molecule type" value="Genomic_DNA"/>
</dbReference>
<dbReference type="GeneID" id="17318574"/>
<dbReference type="KEGG" id="ccp:CHC_T00008832001"/>
<name>R7QS76_CHOCR</name>
<dbReference type="Proteomes" id="UP000012073">
    <property type="component" value="Unassembled WGS sequence"/>
</dbReference>